<organism evidence="2 3">
    <name type="scientific">Candidatus Blautia faecavium</name>
    <dbReference type="NCBI Taxonomy" id="2838487"/>
    <lineage>
        <taxon>Bacteria</taxon>
        <taxon>Bacillati</taxon>
        <taxon>Bacillota</taxon>
        <taxon>Clostridia</taxon>
        <taxon>Lachnospirales</taxon>
        <taxon>Lachnospiraceae</taxon>
        <taxon>Blautia</taxon>
    </lineage>
</organism>
<evidence type="ECO:0000256" key="1">
    <source>
        <dbReference type="SAM" id="SignalP"/>
    </source>
</evidence>
<protein>
    <recommendedName>
        <fullName evidence="4">Dockerin domain-containing protein</fullName>
    </recommendedName>
</protein>
<reference evidence="2" key="1">
    <citation type="journal article" date="2021" name="PeerJ">
        <title>Extensive microbial diversity within the chicken gut microbiome revealed by metagenomics and culture.</title>
        <authorList>
            <person name="Gilroy R."/>
            <person name="Ravi A."/>
            <person name="Getino M."/>
            <person name="Pursley I."/>
            <person name="Horton D.L."/>
            <person name="Alikhan N.F."/>
            <person name="Baker D."/>
            <person name="Gharbi K."/>
            <person name="Hall N."/>
            <person name="Watson M."/>
            <person name="Adriaenssens E.M."/>
            <person name="Foster-Nyarko E."/>
            <person name="Jarju S."/>
            <person name="Secka A."/>
            <person name="Antonio M."/>
            <person name="Oren A."/>
            <person name="Chaudhuri R.R."/>
            <person name="La Ragione R."/>
            <person name="Hildebrand F."/>
            <person name="Pallen M.J."/>
        </authorList>
    </citation>
    <scope>NUCLEOTIDE SEQUENCE</scope>
    <source>
        <strain evidence="2">ChiSjej1B19-5720</strain>
    </source>
</reference>
<sequence length="268" mass="30782">MKKGKTAALIFTAFMTIWTSGTIASGGGMIDCAREYVFPAIDVPVLCVEENNYHTSIPVIDYSVFDAEDFIGKLSEEVAYEERDNNNDGIRDQLLGRGNTVQWGLVDNNYDSVYDYAVLLEANYNSYIDFKMEWCDYDYNGTMDEVKIHITNYEDINSGQFSTQYVYGDFSDINFDEGTADYTNKNKVQYIQAVTLPENNSLGEQQIFRDMDGDGGIDWMQVRRYYDINEDNVKESTKILNDRDMDGIFEEEFVYDGTVFDESVDIDF</sequence>
<dbReference type="Proteomes" id="UP000823842">
    <property type="component" value="Unassembled WGS sequence"/>
</dbReference>
<keyword evidence="1" id="KW-0732">Signal</keyword>
<dbReference type="EMBL" id="DWYZ01000275">
    <property type="protein sequence ID" value="HJB29943.1"/>
    <property type="molecule type" value="Genomic_DNA"/>
</dbReference>
<comment type="caution">
    <text evidence="2">The sequence shown here is derived from an EMBL/GenBank/DDBJ whole genome shotgun (WGS) entry which is preliminary data.</text>
</comment>
<feature type="chain" id="PRO_5039555091" description="Dockerin domain-containing protein" evidence="1">
    <location>
        <begin position="25"/>
        <end position="268"/>
    </location>
</feature>
<feature type="signal peptide" evidence="1">
    <location>
        <begin position="1"/>
        <end position="24"/>
    </location>
</feature>
<evidence type="ECO:0000313" key="3">
    <source>
        <dbReference type="Proteomes" id="UP000823842"/>
    </source>
</evidence>
<evidence type="ECO:0008006" key="4">
    <source>
        <dbReference type="Google" id="ProtNLM"/>
    </source>
</evidence>
<reference evidence="2" key="2">
    <citation type="submission" date="2021-04" db="EMBL/GenBank/DDBJ databases">
        <authorList>
            <person name="Gilroy R."/>
        </authorList>
    </citation>
    <scope>NUCLEOTIDE SEQUENCE</scope>
    <source>
        <strain evidence="2">ChiSjej1B19-5720</strain>
    </source>
</reference>
<dbReference type="AlphaFoldDB" id="A0A9D2LWC8"/>
<accession>A0A9D2LWC8</accession>
<gene>
    <name evidence="2" type="ORF">IAA06_14310</name>
</gene>
<evidence type="ECO:0000313" key="2">
    <source>
        <dbReference type="EMBL" id="HJB29943.1"/>
    </source>
</evidence>
<proteinExistence type="predicted"/>
<name>A0A9D2LWC8_9FIRM</name>